<reference evidence="17" key="1">
    <citation type="submission" date="2016-10" db="EMBL/GenBank/DDBJ databases">
        <authorList>
            <person name="Varghese N."/>
            <person name="Submissions S."/>
        </authorList>
    </citation>
    <scope>NUCLEOTIDE SEQUENCE [LARGE SCALE GENOMIC DNA]</scope>
    <source>
        <strain evidence="17">CGMCC 4.578</strain>
    </source>
</reference>
<dbReference type="InterPro" id="IPR025700">
    <property type="entry name" value="Lys/Orn_oxygenase"/>
</dbReference>
<name>A0A1H9KHH9_9PSEU</name>
<dbReference type="EMBL" id="FOFT01000003">
    <property type="protein sequence ID" value="SEQ98558.1"/>
    <property type="molecule type" value="Genomic_DNA"/>
</dbReference>
<evidence type="ECO:0000256" key="5">
    <source>
        <dbReference type="ARBA" id="ARBA00016406"/>
    </source>
</evidence>
<evidence type="ECO:0000256" key="7">
    <source>
        <dbReference type="ARBA" id="ARBA00022827"/>
    </source>
</evidence>
<dbReference type="PANTHER" id="PTHR42802">
    <property type="entry name" value="MONOOXYGENASE"/>
    <property type="match status" value="1"/>
</dbReference>
<keyword evidence="8" id="KW-0521">NADP</keyword>
<keyword evidence="6" id="KW-0285">Flavoprotein</keyword>
<dbReference type="PANTHER" id="PTHR42802:SF1">
    <property type="entry name" value="L-ORNITHINE N(5)-MONOOXYGENASE"/>
    <property type="match status" value="1"/>
</dbReference>
<dbReference type="AlphaFoldDB" id="A0A1H9KHH9"/>
<keyword evidence="7" id="KW-0274">FAD</keyword>
<dbReference type="GO" id="GO:0047091">
    <property type="term" value="F:L-lysine 6-monooxygenase (NADPH) activity"/>
    <property type="evidence" value="ECO:0007669"/>
    <property type="project" value="UniProtKB-EC"/>
</dbReference>
<dbReference type="RefSeq" id="WP_090065116.1">
    <property type="nucleotide sequence ID" value="NZ_FOFT01000003.1"/>
</dbReference>
<evidence type="ECO:0000256" key="10">
    <source>
        <dbReference type="ARBA" id="ARBA00023033"/>
    </source>
</evidence>
<sequence>MEPVLDLAGIGFGPSNLALAIAVEEHELPVRARFFERQPRFGWHRGMLLEDATMQVSFLKDLVTLRNPTSSFSFLCYLRDRGRLIDFVNHKNLFPLRKEFHDYFEWAAERVGHHVSYGSEVTRVRAVDDGFELTADGQQVRTRNLVLATGLEANLPDGIETSDRIWHNKDLLTRVDTLENPRQVVVVGAGQSAAEAVAFFHDRFPQAEVHGVFARYGYSPADDSSFANRIFDPAAVDDFYAAPEEVKRRLMGYHANTNYGVVDGDLIEELYRRVYREKVVGRQRLLLHNTSRLTDVTADGKCVVESLADGGRLPIDADVIVYATGYRPANPVRLLGDLAVHCERDELGRLKVTRDYRVVTDDGLRGGIYLQGGTEHTHGITSSLLSNTAVRVGEILDSVLRRVQQRHTEPQLHAVK</sequence>
<dbReference type="Proteomes" id="UP000199028">
    <property type="component" value="Unassembled WGS sequence"/>
</dbReference>
<comment type="cofactor">
    <cofactor evidence="1">
        <name>FAD</name>
        <dbReference type="ChEBI" id="CHEBI:57692"/>
    </cofactor>
</comment>
<evidence type="ECO:0000313" key="16">
    <source>
        <dbReference type="EMBL" id="SEQ98558.1"/>
    </source>
</evidence>
<comment type="pathway">
    <text evidence="2">Siderophore biosynthesis.</text>
</comment>
<keyword evidence="17" id="KW-1185">Reference proteome</keyword>
<evidence type="ECO:0000256" key="1">
    <source>
        <dbReference type="ARBA" id="ARBA00001974"/>
    </source>
</evidence>
<evidence type="ECO:0000313" key="17">
    <source>
        <dbReference type="Proteomes" id="UP000199028"/>
    </source>
</evidence>
<comment type="catalytic activity">
    <reaction evidence="15">
        <text>L-lysine + NADPH + O2 = N(6)-hydroxy-L-lysine + NADP(+) + H2O</text>
        <dbReference type="Rhea" id="RHEA:23228"/>
        <dbReference type="ChEBI" id="CHEBI:15377"/>
        <dbReference type="ChEBI" id="CHEBI:15379"/>
        <dbReference type="ChEBI" id="CHEBI:32551"/>
        <dbReference type="ChEBI" id="CHEBI:57783"/>
        <dbReference type="ChEBI" id="CHEBI:57820"/>
        <dbReference type="ChEBI" id="CHEBI:58349"/>
        <dbReference type="EC" id="1.14.13.59"/>
    </reaction>
</comment>
<proteinExistence type="inferred from homology"/>
<evidence type="ECO:0000256" key="9">
    <source>
        <dbReference type="ARBA" id="ARBA00023002"/>
    </source>
</evidence>
<evidence type="ECO:0000256" key="13">
    <source>
        <dbReference type="ARBA" id="ARBA00032493"/>
    </source>
</evidence>
<evidence type="ECO:0000256" key="14">
    <source>
        <dbReference type="ARBA" id="ARBA00032738"/>
    </source>
</evidence>
<evidence type="ECO:0000256" key="11">
    <source>
        <dbReference type="ARBA" id="ARBA00029939"/>
    </source>
</evidence>
<protein>
    <recommendedName>
        <fullName evidence="5">L-lysine N6-monooxygenase MbtG</fullName>
        <ecNumber evidence="4">1.14.13.59</ecNumber>
    </recommendedName>
    <alternativeName>
        <fullName evidence="14">Lysine 6-N-hydroxylase</fullName>
    </alternativeName>
    <alternativeName>
        <fullName evidence="13">Lysine N6-hydroxylase</fullName>
    </alternativeName>
    <alternativeName>
        <fullName evidence="11">Lysine-N-oxygenase</fullName>
    </alternativeName>
    <alternativeName>
        <fullName evidence="12">Mycobactin synthase protein G</fullName>
    </alternativeName>
</protein>
<gene>
    <name evidence="16" type="ORF">SAMN05216195_103601</name>
</gene>
<keyword evidence="10" id="KW-0503">Monooxygenase</keyword>
<organism evidence="16 17">
    <name type="scientific">Lentzea flaviverrucosa</name>
    <dbReference type="NCBI Taxonomy" id="200379"/>
    <lineage>
        <taxon>Bacteria</taxon>
        <taxon>Bacillati</taxon>
        <taxon>Actinomycetota</taxon>
        <taxon>Actinomycetes</taxon>
        <taxon>Pseudonocardiales</taxon>
        <taxon>Pseudonocardiaceae</taxon>
        <taxon>Lentzea</taxon>
    </lineage>
</organism>
<evidence type="ECO:0000256" key="4">
    <source>
        <dbReference type="ARBA" id="ARBA00013076"/>
    </source>
</evidence>
<dbReference type="OrthoDB" id="7527071at2"/>
<evidence type="ECO:0000256" key="6">
    <source>
        <dbReference type="ARBA" id="ARBA00022630"/>
    </source>
</evidence>
<dbReference type="SUPFAM" id="SSF51905">
    <property type="entry name" value="FAD/NAD(P)-binding domain"/>
    <property type="match status" value="2"/>
</dbReference>
<evidence type="ECO:0000256" key="3">
    <source>
        <dbReference type="ARBA" id="ARBA00007588"/>
    </source>
</evidence>
<dbReference type="Pfam" id="PF13434">
    <property type="entry name" value="Lys_Orn_oxgnase"/>
    <property type="match status" value="1"/>
</dbReference>
<keyword evidence="9" id="KW-0560">Oxidoreductase</keyword>
<dbReference type="Gene3D" id="3.50.50.60">
    <property type="entry name" value="FAD/NAD(P)-binding domain"/>
    <property type="match status" value="1"/>
</dbReference>
<dbReference type="InterPro" id="IPR036188">
    <property type="entry name" value="FAD/NAD-bd_sf"/>
</dbReference>
<evidence type="ECO:0000256" key="12">
    <source>
        <dbReference type="ARBA" id="ARBA00031158"/>
    </source>
</evidence>
<comment type="similarity">
    <text evidence="3">Belongs to the lysine N(6)-hydroxylase/L-ornithine N(5)-oxygenase family.</text>
</comment>
<evidence type="ECO:0000256" key="15">
    <source>
        <dbReference type="ARBA" id="ARBA00048407"/>
    </source>
</evidence>
<evidence type="ECO:0000256" key="2">
    <source>
        <dbReference type="ARBA" id="ARBA00004924"/>
    </source>
</evidence>
<dbReference type="EC" id="1.14.13.59" evidence="4"/>
<evidence type="ECO:0000256" key="8">
    <source>
        <dbReference type="ARBA" id="ARBA00022857"/>
    </source>
</evidence>
<accession>A0A1H9KHH9</accession>
<dbReference type="PRINTS" id="PR00368">
    <property type="entry name" value="FADPNR"/>
</dbReference>